<dbReference type="InterPro" id="IPR000835">
    <property type="entry name" value="HTH_MarR-typ"/>
</dbReference>
<evidence type="ECO:0000259" key="4">
    <source>
        <dbReference type="PROSITE" id="PS50995"/>
    </source>
</evidence>
<reference evidence="6" key="1">
    <citation type="submission" date="2016-10" db="EMBL/GenBank/DDBJ databases">
        <authorList>
            <person name="Varghese N."/>
            <person name="Submissions S."/>
        </authorList>
    </citation>
    <scope>NUCLEOTIDE SEQUENCE [LARGE SCALE GENOMIC DNA]</scope>
    <source>
        <strain evidence="6">DSM 45079</strain>
    </source>
</reference>
<sequence>MEREPAARIADLLSSANRRMRRASKLELERAGVTHSQLRVLRLLSAAGEPLRVSELARRLDVIPRSATSVVDLLEAGGLVERRPDPADRRAILVALTPAGDGVLRSMRAHRAAGLAQMLDRLTDDEQAELIRLLTVLTADD</sequence>
<dbReference type="SUPFAM" id="SSF46785">
    <property type="entry name" value="Winged helix' DNA-binding domain"/>
    <property type="match status" value="1"/>
</dbReference>
<dbReference type="PROSITE" id="PS01117">
    <property type="entry name" value="HTH_MARR_1"/>
    <property type="match status" value="1"/>
</dbReference>
<organism evidence="5 6">
    <name type="scientific">Jiangella alkaliphila</name>
    <dbReference type="NCBI Taxonomy" id="419479"/>
    <lineage>
        <taxon>Bacteria</taxon>
        <taxon>Bacillati</taxon>
        <taxon>Actinomycetota</taxon>
        <taxon>Actinomycetes</taxon>
        <taxon>Jiangellales</taxon>
        <taxon>Jiangellaceae</taxon>
        <taxon>Jiangella</taxon>
    </lineage>
</organism>
<evidence type="ECO:0000313" key="6">
    <source>
        <dbReference type="Proteomes" id="UP000182977"/>
    </source>
</evidence>
<dbReference type="PANTHER" id="PTHR33164">
    <property type="entry name" value="TRANSCRIPTIONAL REGULATOR, MARR FAMILY"/>
    <property type="match status" value="1"/>
</dbReference>
<dbReference type="InterPro" id="IPR036388">
    <property type="entry name" value="WH-like_DNA-bd_sf"/>
</dbReference>
<dbReference type="PRINTS" id="PR00598">
    <property type="entry name" value="HTHMARR"/>
</dbReference>
<evidence type="ECO:0000256" key="2">
    <source>
        <dbReference type="ARBA" id="ARBA00023125"/>
    </source>
</evidence>
<dbReference type="GO" id="GO:0006950">
    <property type="term" value="P:response to stress"/>
    <property type="evidence" value="ECO:0007669"/>
    <property type="project" value="TreeGrafter"/>
</dbReference>
<evidence type="ECO:0000256" key="1">
    <source>
        <dbReference type="ARBA" id="ARBA00023015"/>
    </source>
</evidence>
<dbReference type="InterPro" id="IPR036390">
    <property type="entry name" value="WH_DNA-bd_sf"/>
</dbReference>
<keyword evidence="3" id="KW-0804">Transcription</keyword>
<proteinExistence type="predicted"/>
<evidence type="ECO:0000256" key="3">
    <source>
        <dbReference type="ARBA" id="ARBA00023163"/>
    </source>
</evidence>
<dbReference type="Pfam" id="PF12802">
    <property type="entry name" value="MarR_2"/>
    <property type="match status" value="1"/>
</dbReference>
<keyword evidence="2 5" id="KW-0238">DNA-binding</keyword>
<dbReference type="GO" id="GO:0003677">
    <property type="term" value="F:DNA binding"/>
    <property type="evidence" value="ECO:0007669"/>
    <property type="project" value="UniProtKB-KW"/>
</dbReference>
<dbReference type="GO" id="GO:0003700">
    <property type="term" value="F:DNA-binding transcription factor activity"/>
    <property type="evidence" value="ECO:0007669"/>
    <property type="project" value="InterPro"/>
</dbReference>
<protein>
    <submittedName>
        <fullName evidence="5">DNA-binding transcriptional regulator, MarR family</fullName>
    </submittedName>
</protein>
<dbReference type="SMART" id="SM00347">
    <property type="entry name" value="HTH_MARR"/>
    <property type="match status" value="1"/>
</dbReference>
<dbReference type="InterPro" id="IPR023187">
    <property type="entry name" value="Tscrpt_reg_MarR-type_CS"/>
</dbReference>
<evidence type="ECO:0000313" key="5">
    <source>
        <dbReference type="EMBL" id="SDU86991.1"/>
    </source>
</evidence>
<dbReference type="RefSeq" id="WP_052762626.1">
    <property type="nucleotide sequence ID" value="NZ_KQ061241.1"/>
</dbReference>
<dbReference type="Proteomes" id="UP000182977">
    <property type="component" value="Chromosome I"/>
</dbReference>
<dbReference type="PROSITE" id="PS50995">
    <property type="entry name" value="HTH_MARR_2"/>
    <property type="match status" value="1"/>
</dbReference>
<dbReference type="EMBL" id="LT629791">
    <property type="protein sequence ID" value="SDU86991.1"/>
    <property type="molecule type" value="Genomic_DNA"/>
</dbReference>
<accession>A0A1H2M299</accession>
<dbReference type="PANTHER" id="PTHR33164:SF103">
    <property type="entry name" value="REGULATORY PROTEIN MARR"/>
    <property type="match status" value="1"/>
</dbReference>
<feature type="domain" description="HTH marR-type" evidence="4">
    <location>
        <begin position="6"/>
        <end position="139"/>
    </location>
</feature>
<keyword evidence="1" id="KW-0805">Transcription regulation</keyword>
<gene>
    <name evidence="5" type="ORF">SAMN04488563_6947</name>
</gene>
<keyword evidence="6" id="KW-1185">Reference proteome</keyword>
<dbReference type="InterPro" id="IPR039422">
    <property type="entry name" value="MarR/SlyA-like"/>
</dbReference>
<dbReference type="AlphaFoldDB" id="A0A1H2M299"/>
<dbReference type="Gene3D" id="1.10.10.10">
    <property type="entry name" value="Winged helix-like DNA-binding domain superfamily/Winged helix DNA-binding domain"/>
    <property type="match status" value="1"/>
</dbReference>
<name>A0A1H2M299_9ACTN</name>